<evidence type="ECO:0000256" key="1">
    <source>
        <dbReference type="PROSITE-ProRule" id="PRU00276"/>
    </source>
</evidence>
<evidence type="ECO:0000259" key="2">
    <source>
        <dbReference type="PROSITE" id="PS50215"/>
    </source>
</evidence>
<reference evidence="3 4" key="1">
    <citation type="submission" date="2024-11" db="EMBL/GenBank/DDBJ databases">
        <title>Chromosome-level genome assembly of the freshwater bivalve Anodonta woodiana.</title>
        <authorList>
            <person name="Chen X."/>
        </authorList>
    </citation>
    <scope>NUCLEOTIDE SEQUENCE [LARGE SCALE GENOMIC DNA]</scope>
    <source>
        <strain evidence="3">MN2024</strain>
        <tissue evidence="3">Gills</tissue>
    </source>
</reference>
<evidence type="ECO:0000313" key="4">
    <source>
        <dbReference type="Proteomes" id="UP001634394"/>
    </source>
</evidence>
<keyword evidence="4" id="KW-1185">Reference proteome</keyword>
<comment type="caution">
    <text evidence="1">Lacks conserved residue(s) required for the propagation of feature annotation.</text>
</comment>
<gene>
    <name evidence="3" type="ORF">ACJMK2_004366</name>
</gene>
<dbReference type="Proteomes" id="UP001634394">
    <property type="component" value="Unassembled WGS sequence"/>
</dbReference>
<name>A0ABD3Y115_SINWO</name>
<evidence type="ECO:0000313" key="3">
    <source>
        <dbReference type="EMBL" id="KAL3892129.1"/>
    </source>
</evidence>
<dbReference type="GO" id="GO:0046872">
    <property type="term" value="F:metal ion binding"/>
    <property type="evidence" value="ECO:0007669"/>
    <property type="project" value="UniProtKB-KW"/>
</dbReference>
<proteinExistence type="predicted"/>
<keyword evidence="1" id="KW-0862">Zinc</keyword>
<feature type="binding site" evidence="1">
    <location>
        <position position="349"/>
    </location>
    <ligand>
        <name>Zn(2+)</name>
        <dbReference type="ChEBI" id="CHEBI:29105"/>
        <note>catalytic</note>
    </ligand>
</feature>
<dbReference type="EMBL" id="JBJQND010000001">
    <property type="protein sequence ID" value="KAL3892129.1"/>
    <property type="molecule type" value="Genomic_DNA"/>
</dbReference>
<sequence>DTGLETVWVRDITAEFQADKRELDDSDLPDQLTFNLRRGIDDLTLKLRRNYEIDPNADIYVVQKLKNGRSFVAKTNVIEMEAVAYYQDIGNMAFMTVRCVARANHKCDRVINGNVRIGDFDYDIRPVESDIKLGRIPDVPSLIGKRYVLLDHAHVENKDATHTSETNVEAKLYSRLLEKQKHFRTLDDTLHRAILGLEDQVTKEKTRQQRHDYYVKVAVAIDSGIWDRYAWSVHSADRKDDKIKQKIREAYSHIINGNEGLFPHKSSKVVTENGTKCIDAYPYKNDFQQWVKTVGKNIVPVFDHAMLFTGPTAGVCDDDTKSSLIQSKHYSKTVLTATHELGHNLGARHDGTTGANCTPDERFIMFYRHVKLTEATPYSANAWLFSSCSVESFKKTLISKECVKKHGSVYDINEWRMFMTKEAGDVFTPSMQCYILYGPHHVHYG</sequence>
<feature type="domain" description="Peptidase M12B" evidence="2">
    <location>
        <begin position="308"/>
        <end position="397"/>
    </location>
</feature>
<feature type="binding site" evidence="1">
    <location>
        <position position="343"/>
    </location>
    <ligand>
        <name>Zn(2+)</name>
        <dbReference type="ChEBI" id="CHEBI:29105"/>
        <note>catalytic</note>
    </ligand>
</feature>
<dbReference type="Gene3D" id="3.40.390.10">
    <property type="entry name" value="Collagenase (Catalytic Domain)"/>
    <property type="match status" value="1"/>
</dbReference>
<feature type="non-terminal residue" evidence="3">
    <location>
        <position position="1"/>
    </location>
</feature>
<dbReference type="SUPFAM" id="SSF55486">
    <property type="entry name" value="Metalloproteases ('zincins'), catalytic domain"/>
    <property type="match status" value="1"/>
</dbReference>
<keyword evidence="1" id="KW-0479">Metal-binding</keyword>
<organism evidence="3 4">
    <name type="scientific">Sinanodonta woodiana</name>
    <name type="common">Chinese pond mussel</name>
    <name type="synonym">Anodonta woodiana</name>
    <dbReference type="NCBI Taxonomy" id="1069815"/>
    <lineage>
        <taxon>Eukaryota</taxon>
        <taxon>Metazoa</taxon>
        <taxon>Spiralia</taxon>
        <taxon>Lophotrochozoa</taxon>
        <taxon>Mollusca</taxon>
        <taxon>Bivalvia</taxon>
        <taxon>Autobranchia</taxon>
        <taxon>Heteroconchia</taxon>
        <taxon>Palaeoheterodonta</taxon>
        <taxon>Unionida</taxon>
        <taxon>Unionoidea</taxon>
        <taxon>Unionidae</taxon>
        <taxon>Unioninae</taxon>
        <taxon>Sinanodonta</taxon>
    </lineage>
</organism>
<protein>
    <recommendedName>
        <fullName evidence="2">Peptidase M12B domain-containing protein</fullName>
    </recommendedName>
</protein>
<feature type="binding site" evidence="1">
    <location>
        <position position="339"/>
    </location>
    <ligand>
        <name>Zn(2+)</name>
        <dbReference type="ChEBI" id="CHEBI:29105"/>
        <note>catalytic</note>
    </ligand>
</feature>
<dbReference type="InterPro" id="IPR024079">
    <property type="entry name" value="MetalloPept_cat_dom_sf"/>
</dbReference>
<dbReference type="PANTHER" id="PTHR11905:SF159">
    <property type="entry name" value="ADAM METALLOPROTEASE"/>
    <property type="match status" value="1"/>
</dbReference>
<dbReference type="Pfam" id="PF13688">
    <property type="entry name" value="Reprolysin_5"/>
    <property type="match status" value="1"/>
</dbReference>
<accession>A0ABD3Y115</accession>
<dbReference type="PANTHER" id="PTHR11905">
    <property type="entry name" value="ADAM A DISINTEGRIN AND METALLOPROTEASE DOMAIN"/>
    <property type="match status" value="1"/>
</dbReference>
<dbReference type="AlphaFoldDB" id="A0ABD3Y115"/>
<comment type="caution">
    <text evidence="3">The sequence shown here is derived from an EMBL/GenBank/DDBJ whole genome shotgun (WGS) entry which is preliminary data.</text>
</comment>
<feature type="non-terminal residue" evidence="3">
    <location>
        <position position="445"/>
    </location>
</feature>
<feature type="active site" evidence="1">
    <location>
        <position position="340"/>
    </location>
</feature>
<dbReference type="PROSITE" id="PS50215">
    <property type="entry name" value="ADAM_MEPRO"/>
    <property type="match status" value="1"/>
</dbReference>
<dbReference type="InterPro" id="IPR001590">
    <property type="entry name" value="Peptidase_M12B"/>
</dbReference>